<dbReference type="Proteomes" id="UP000095751">
    <property type="component" value="Unassembled WGS sequence"/>
</dbReference>
<feature type="compositionally biased region" description="Low complexity" evidence="1">
    <location>
        <begin position="130"/>
        <end position="141"/>
    </location>
</feature>
<feature type="region of interest" description="Disordered" evidence="1">
    <location>
        <begin position="1"/>
        <end position="143"/>
    </location>
</feature>
<feature type="compositionally biased region" description="Polar residues" evidence="1">
    <location>
        <begin position="246"/>
        <end position="256"/>
    </location>
</feature>
<name>A0A1E7FQD0_9STRA</name>
<sequence length="388" mass="43521">MGRLSNYKKIKSCDPYSKKNGGKIDLPTVGIWGLGDSGRKVKKRSMKAEKMKAKKEKNKSIQQSSRKGGKNNNKFKQNNDEDDGGFDIPPSDRDEFDMADLMGSVKRQKLETNDNMLGESTATSTVSKISNTNEVESNNNNDEAAYDKVMTSTGNVANIPKTDQDESKVTRLLRLDKQAEQKSEKERKISHARMEGESKRAFNKRAKAETRQIIKNSTVGPKNVEKQQRKNEFMKNKKKRKGRGGPSQNYASNTGYNNDDDDAAIDNDAKKEAHRYRHSDPEKSFKEDVVNFGERAERPPTFRTIPRGAKSKDKSTSTKAQSAQMHTPTSATVTTTSTKNKKSKGSSSGMSDAQVEAEKNSMEIMRRRVQAQYAAIRSKRHHAGDFHL</sequence>
<evidence type="ECO:0000313" key="3">
    <source>
        <dbReference type="Proteomes" id="UP000095751"/>
    </source>
</evidence>
<feature type="compositionally biased region" description="Basic and acidic residues" evidence="1">
    <location>
        <begin position="162"/>
        <end position="212"/>
    </location>
</feature>
<evidence type="ECO:0000256" key="1">
    <source>
        <dbReference type="SAM" id="MobiDB-lite"/>
    </source>
</evidence>
<feature type="region of interest" description="Disordered" evidence="1">
    <location>
        <begin position="155"/>
        <end position="361"/>
    </location>
</feature>
<feature type="compositionally biased region" description="Polar residues" evidence="1">
    <location>
        <begin position="113"/>
        <end position="129"/>
    </location>
</feature>
<feature type="compositionally biased region" description="Basic residues" evidence="1">
    <location>
        <begin position="1"/>
        <end position="10"/>
    </location>
</feature>
<protein>
    <submittedName>
        <fullName evidence="2">Uncharacterized protein</fullName>
    </submittedName>
</protein>
<dbReference type="KEGG" id="fcy:FRACYDRAFT_236445"/>
<dbReference type="InParanoid" id="A0A1E7FQD0"/>
<dbReference type="OrthoDB" id="48864at2759"/>
<reference evidence="2 3" key="1">
    <citation type="submission" date="2016-09" db="EMBL/GenBank/DDBJ databases">
        <title>Extensive genetic diversity and differential bi-allelic expression allows diatom success in the polar Southern Ocean.</title>
        <authorList>
            <consortium name="DOE Joint Genome Institute"/>
            <person name="Mock T."/>
            <person name="Otillar R.P."/>
            <person name="Strauss J."/>
            <person name="Dupont C."/>
            <person name="Frickenhaus S."/>
            <person name="Maumus F."/>
            <person name="Mcmullan M."/>
            <person name="Sanges R."/>
            <person name="Schmutz J."/>
            <person name="Toseland A."/>
            <person name="Valas R."/>
            <person name="Veluchamy A."/>
            <person name="Ward B.J."/>
            <person name="Allen A."/>
            <person name="Barry K."/>
            <person name="Falciatore A."/>
            <person name="Ferrante M."/>
            <person name="Fortunato A.E."/>
            <person name="Gloeckner G."/>
            <person name="Gruber A."/>
            <person name="Hipkin R."/>
            <person name="Janech M."/>
            <person name="Kroth P."/>
            <person name="Leese F."/>
            <person name="Lindquist E."/>
            <person name="Lyon B.R."/>
            <person name="Martin J."/>
            <person name="Mayer C."/>
            <person name="Parker M."/>
            <person name="Quesneville H."/>
            <person name="Raymond J."/>
            <person name="Uhlig C."/>
            <person name="Valentin K.U."/>
            <person name="Worden A.Z."/>
            <person name="Armbrust E.V."/>
            <person name="Bowler C."/>
            <person name="Green B."/>
            <person name="Moulton V."/>
            <person name="Van Oosterhout C."/>
            <person name="Grigoriev I."/>
        </authorList>
    </citation>
    <scope>NUCLEOTIDE SEQUENCE [LARGE SCALE GENOMIC DNA]</scope>
    <source>
        <strain evidence="2 3">CCMP1102</strain>
    </source>
</reference>
<feature type="compositionally biased region" description="Low complexity" evidence="1">
    <location>
        <begin position="317"/>
        <end position="338"/>
    </location>
</feature>
<accession>A0A1E7FQD0</accession>
<dbReference type="EMBL" id="KV784355">
    <property type="protein sequence ID" value="OEU20370.1"/>
    <property type="molecule type" value="Genomic_DNA"/>
</dbReference>
<gene>
    <name evidence="2" type="ORF">FRACYDRAFT_236445</name>
</gene>
<feature type="compositionally biased region" description="Basic and acidic residues" evidence="1">
    <location>
        <begin position="278"/>
        <end position="300"/>
    </location>
</feature>
<organism evidence="2 3">
    <name type="scientific">Fragilariopsis cylindrus CCMP1102</name>
    <dbReference type="NCBI Taxonomy" id="635003"/>
    <lineage>
        <taxon>Eukaryota</taxon>
        <taxon>Sar</taxon>
        <taxon>Stramenopiles</taxon>
        <taxon>Ochrophyta</taxon>
        <taxon>Bacillariophyta</taxon>
        <taxon>Bacillariophyceae</taxon>
        <taxon>Bacillariophycidae</taxon>
        <taxon>Bacillariales</taxon>
        <taxon>Bacillariaceae</taxon>
        <taxon>Fragilariopsis</taxon>
    </lineage>
</organism>
<dbReference type="AlphaFoldDB" id="A0A1E7FQD0"/>
<keyword evidence="3" id="KW-1185">Reference proteome</keyword>
<feature type="compositionally biased region" description="Basic and acidic residues" evidence="1">
    <location>
        <begin position="223"/>
        <end position="235"/>
    </location>
</feature>
<evidence type="ECO:0000313" key="2">
    <source>
        <dbReference type="EMBL" id="OEU20370.1"/>
    </source>
</evidence>
<proteinExistence type="predicted"/>